<dbReference type="AlphaFoldDB" id="A0A6A9QDR7"/>
<evidence type="ECO:0000313" key="3">
    <source>
        <dbReference type="Proteomes" id="UP000440125"/>
    </source>
</evidence>
<keyword evidence="1" id="KW-1133">Transmembrane helix</keyword>
<dbReference type="Proteomes" id="UP000440125">
    <property type="component" value="Unassembled WGS sequence"/>
</dbReference>
<accession>A0A6A9QDR7</accession>
<dbReference type="RefSeq" id="WP_155863287.1">
    <property type="nucleotide sequence ID" value="NZ_WFIY01000004.1"/>
</dbReference>
<sequence>MARISNIIKLIIFLTLAKLLVFLPIYFISGSNFFYLITTKWDSILFETIAEYGYIKPCLFAFPPIYPLLIKLMYNIFNSYCISAFLVTNIFGYLFPIIVYKTFNYKTSLLLELFPVYIIYSTLPYSDVIYLTAVSLTFYFLKKEKILPASIAMGFAIATFYSIAWTLPSFIIKLKKSFLKFIIIPLLSGFSIFVWYYLSTGDPFYYFKLEKIIWGVKLVTPLCQINWLLNGWFTTQNWTILSLSLSPIDWLVRNLGFEIFFIILTINIIRLRDDNKWLYFTYSILAISPLLFIIGTPAISIPRILLSAFPSFYSLKIEGIWLILYIIISIILTPLFVLWQIYAFFS</sequence>
<feature type="transmembrane region" description="Helical" evidence="1">
    <location>
        <begin position="72"/>
        <end position="95"/>
    </location>
</feature>
<keyword evidence="3" id="KW-1185">Reference proteome</keyword>
<gene>
    <name evidence="2" type="ORF">D1867_06545</name>
</gene>
<feature type="transmembrane region" description="Helical" evidence="1">
    <location>
        <begin position="7"/>
        <end position="28"/>
    </location>
</feature>
<proteinExistence type="predicted"/>
<feature type="transmembrane region" description="Helical" evidence="1">
    <location>
        <begin position="319"/>
        <end position="345"/>
    </location>
</feature>
<reference evidence="2 3" key="1">
    <citation type="submission" date="2019-10" db="EMBL/GenBank/DDBJ databases">
        <title>Genome Sequences from Six Type Strain Members of the Archaeal Family Sulfolobaceae: Acidianus ambivalens, Acidianus infernus, Metallosphaera prunae, Stygiolobus azoricus, Sulfolobus metallicus, and Sulfurisphaera ohwakuensis.</title>
        <authorList>
            <person name="Counts J.A."/>
            <person name="Kelly R.M."/>
        </authorList>
    </citation>
    <scope>NUCLEOTIDE SEQUENCE [LARGE SCALE GENOMIC DNA]</scope>
    <source>
        <strain evidence="2 3">DSM 3191</strain>
    </source>
</reference>
<evidence type="ECO:0000313" key="2">
    <source>
        <dbReference type="EMBL" id="MUM64909.1"/>
    </source>
</evidence>
<protein>
    <recommendedName>
        <fullName evidence="4">Glycosyltransferase RgtA/B/C/D-like domain-containing protein</fullName>
    </recommendedName>
</protein>
<feature type="transmembrane region" description="Helical" evidence="1">
    <location>
        <begin position="277"/>
        <end position="299"/>
    </location>
</feature>
<keyword evidence="1" id="KW-0472">Membrane</keyword>
<feature type="transmembrane region" description="Helical" evidence="1">
    <location>
        <begin position="178"/>
        <end position="198"/>
    </location>
</feature>
<evidence type="ECO:0008006" key="4">
    <source>
        <dbReference type="Google" id="ProtNLM"/>
    </source>
</evidence>
<dbReference type="OrthoDB" id="43795at2157"/>
<feature type="transmembrane region" description="Helical" evidence="1">
    <location>
        <begin position="146"/>
        <end position="166"/>
    </location>
</feature>
<keyword evidence="1" id="KW-0812">Transmembrane</keyword>
<name>A0A6A9QDR7_ACIIN</name>
<dbReference type="EMBL" id="WFIY01000004">
    <property type="protein sequence ID" value="MUM64909.1"/>
    <property type="molecule type" value="Genomic_DNA"/>
</dbReference>
<feature type="transmembrane region" description="Helical" evidence="1">
    <location>
        <begin position="116"/>
        <end position="140"/>
    </location>
</feature>
<evidence type="ECO:0000256" key="1">
    <source>
        <dbReference type="SAM" id="Phobius"/>
    </source>
</evidence>
<comment type="caution">
    <text evidence="2">The sequence shown here is derived from an EMBL/GenBank/DDBJ whole genome shotgun (WGS) entry which is preliminary data.</text>
</comment>
<organism evidence="2 3">
    <name type="scientific">Acidianus infernus</name>
    <dbReference type="NCBI Taxonomy" id="12915"/>
    <lineage>
        <taxon>Archaea</taxon>
        <taxon>Thermoproteota</taxon>
        <taxon>Thermoprotei</taxon>
        <taxon>Sulfolobales</taxon>
        <taxon>Sulfolobaceae</taxon>
        <taxon>Acidianus</taxon>
    </lineage>
</organism>
<feature type="transmembrane region" description="Helical" evidence="1">
    <location>
        <begin position="250"/>
        <end position="270"/>
    </location>
</feature>